<keyword evidence="1" id="KW-0472">Membrane</keyword>
<evidence type="ECO:0000313" key="3">
    <source>
        <dbReference type="Proteomes" id="UP001501204"/>
    </source>
</evidence>
<dbReference type="Proteomes" id="UP001501204">
    <property type="component" value="Unassembled WGS sequence"/>
</dbReference>
<dbReference type="EMBL" id="BAAAOA010000009">
    <property type="protein sequence ID" value="GAA1750875.1"/>
    <property type="molecule type" value="Genomic_DNA"/>
</dbReference>
<evidence type="ECO:0000256" key="1">
    <source>
        <dbReference type="SAM" id="Phobius"/>
    </source>
</evidence>
<gene>
    <name evidence="2" type="ORF">GCM10009767_07220</name>
</gene>
<feature type="transmembrane region" description="Helical" evidence="1">
    <location>
        <begin position="260"/>
        <end position="278"/>
    </location>
</feature>
<proteinExistence type="predicted"/>
<name>A0ABN2K8Y8_9MICC</name>
<protein>
    <recommendedName>
        <fullName evidence="4">Polymer-forming cytoskeletal protein</fullName>
    </recommendedName>
</protein>
<feature type="transmembrane region" description="Helical" evidence="1">
    <location>
        <begin position="211"/>
        <end position="239"/>
    </location>
</feature>
<feature type="transmembrane region" description="Helical" evidence="1">
    <location>
        <begin position="284"/>
        <end position="304"/>
    </location>
</feature>
<keyword evidence="1" id="KW-0812">Transmembrane</keyword>
<evidence type="ECO:0000313" key="2">
    <source>
        <dbReference type="EMBL" id="GAA1750875.1"/>
    </source>
</evidence>
<feature type="transmembrane region" description="Helical" evidence="1">
    <location>
        <begin position="154"/>
        <end position="172"/>
    </location>
</feature>
<keyword evidence="1" id="KW-1133">Transmembrane helix</keyword>
<evidence type="ECO:0008006" key="4">
    <source>
        <dbReference type="Google" id="ProtNLM"/>
    </source>
</evidence>
<feature type="transmembrane region" description="Helical" evidence="1">
    <location>
        <begin position="184"/>
        <end position="205"/>
    </location>
</feature>
<accession>A0ABN2K8Y8</accession>
<comment type="caution">
    <text evidence="2">The sequence shown here is derived from an EMBL/GenBank/DDBJ whole genome shotgun (WGS) entry which is preliminary data.</text>
</comment>
<dbReference type="RefSeq" id="WP_344119897.1">
    <property type="nucleotide sequence ID" value="NZ_BAAAOA010000009.1"/>
</dbReference>
<keyword evidence="3" id="KW-1185">Reference proteome</keyword>
<organism evidence="2 3">
    <name type="scientific">Kocuria aegyptia</name>
    <dbReference type="NCBI Taxonomy" id="330943"/>
    <lineage>
        <taxon>Bacteria</taxon>
        <taxon>Bacillati</taxon>
        <taxon>Actinomycetota</taxon>
        <taxon>Actinomycetes</taxon>
        <taxon>Micrococcales</taxon>
        <taxon>Micrococcaceae</taxon>
        <taxon>Kocuria</taxon>
    </lineage>
</organism>
<reference evidence="2 3" key="1">
    <citation type="journal article" date="2019" name="Int. J. Syst. Evol. Microbiol.">
        <title>The Global Catalogue of Microorganisms (GCM) 10K type strain sequencing project: providing services to taxonomists for standard genome sequencing and annotation.</title>
        <authorList>
            <consortium name="The Broad Institute Genomics Platform"/>
            <consortium name="The Broad Institute Genome Sequencing Center for Infectious Disease"/>
            <person name="Wu L."/>
            <person name="Ma J."/>
        </authorList>
    </citation>
    <scope>NUCLEOTIDE SEQUENCE [LARGE SCALE GENOMIC DNA]</scope>
    <source>
        <strain evidence="2 3">JCM 14735</strain>
    </source>
</reference>
<dbReference type="PROSITE" id="PS51257">
    <property type="entry name" value="PROKAR_LIPOPROTEIN"/>
    <property type="match status" value="1"/>
</dbReference>
<sequence>MIPAPARHLRPMLVILLLMGLLTTGCSTPVDTGRYSATLITQQHHVVEDGQILIGDTVVAGGRMTLEDGAEHRGSVTVLAGDTRISGRIAGNLTVLGGTAELTDTAEITGDVAAAGGTLTRAPGAVVRGNVTEEPNPTTVLERSRQPREPVERTLWFLTGVIVMAGLAWLTARLVPRPLHRTAAAATGFPVVSGALGALVLITALPLVASMIFTLFLIPVAGIVLLGIGATTVYGLLAIGRGLGVRIARRLGWTWPTPRTAALGTAVLVAGLQLIGLVPFAGVAVTGIVVVIAGGSVFLTGFGLRSYTPPDDEIDDGTVRGVRT</sequence>